<dbReference type="RefSeq" id="WP_387895391.1">
    <property type="nucleotide sequence ID" value="NZ_JBIAPK010000003.1"/>
</dbReference>
<reference evidence="3 4" key="1">
    <citation type="submission" date="2024-10" db="EMBL/GenBank/DDBJ databases">
        <title>The Natural Products Discovery Center: Release of the First 8490 Sequenced Strains for Exploring Actinobacteria Biosynthetic Diversity.</title>
        <authorList>
            <person name="Kalkreuter E."/>
            <person name="Kautsar S.A."/>
            <person name="Yang D."/>
            <person name="Bader C.D."/>
            <person name="Teijaro C.N."/>
            <person name="Fluegel L."/>
            <person name="Davis C.M."/>
            <person name="Simpson J.R."/>
            <person name="Lauterbach L."/>
            <person name="Steele A.D."/>
            <person name="Gui C."/>
            <person name="Meng S."/>
            <person name="Li G."/>
            <person name="Viehrig K."/>
            <person name="Ye F."/>
            <person name="Su P."/>
            <person name="Kiefer A.F."/>
            <person name="Nichols A."/>
            <person name="Cepeda A.J."/>
            <person name="Yan W."/>
            <person name="Fan B."/>
            <person name="Jiang Y."/>
            <person name="Adhikari A."/>
            <person name="Zheng C.-J."/>
            <person name="Schuster L."/>
            <person name="Cowan T.M."/>
            <person name="Smanski M.J."/>
            <person name="Chevrette M.G."/>
            <person name="De Carvalho L.P.S."/>
            <person name="Shen B."/>
        </authorList>
    </citation>
    <scope>NUCLEOTIDE SEQUENCE [LARGE SCALE GENOMIC DNA]</scope>
    <source>
        <strain evidence="3 4">NPDC003029</strain>
    </source>
</reference>
<feature type="compositionally biased region" description="Low complexity" evidence="1">
    <location>
        <begin position="235"/>
        <end position="246"/>
    </location>
</feature>
<feature type="compositionally biased region" description="Polar residues" evidence="1">
    <location>
        <begin position="96"/>
        <end position="113"/>
    </location>
</feature>
<feature type="region of interest" description="Disordered" evidence="1">
    <location>
        <begin position="75"/>
        <end position="248"/>
    </location>
</feature>
<sequence>MAESAEEIPASGAGASEAAMADASGSGASVGFEGTAPAGQGRAARRRQLARLKKHRRRIVAATAVALVGGGLTMAALPAGRPSAGHTHAAPPPEPVNTSDTPGAAATGSSSEQPDTRVARDPGTRPASTTGRERNTADAMPDTVGTDTARTSAGAARSAAPRSATERTAFESARETAQQSAPEPPGGATGVGTADDPAPAPPTASAPAAPAPETTAPASTERPGLVGTVVDGLLSDPSADEPASSPHVCLIGVCVG</sequence>
<keyword evidence="2" id="KW-0812">Transmembrane</keyword>
<feature type="transmembrane region" description="Helical" evidence="2">
    <location>
        <begin position="59"/>
        <end position="77"/>
    </location>
</feature>
<proteinExistence type="predicted"/>
<feature type="compositionally biased region" description="Low complexity" evidence="1">
    <location>
        <begin position="205"/>
        <end position="221"/>
    </location>
</feature>
<keyword evidence="2" id="KW-1133">Transmembrane helix</keyword>
<organism evidence="3 4">
    <name type="scientific">Streptomyces flavidovirens</name>
    <dbReference type="NCBI Taxonomy" id="67298"/>
    <lineage>
        <taxon>Bacteria</taxon>
        <taxon>Bacillati</taxon>
        <taxon>Actinomycetota</taxon>
        <taxon>Actinomycetes</taxon>
        <taxon>Kitasatosporales</taxon>
        <taxon>Streptomycetaceae</taxon>
        <taxon>Streptomyces</taxon>
    </lineage>
</organism>
<feature type="compositionally biased region" description="Basic residues" evidence="1">
    <location>
        <begin position="43"/>
        <end position="58"/>
    </location>
</feature>
<accession>A0ABW6RD64</accession>
<feature type="compositionally biased region" description="Basic and acidic residues" evidence="1">
    <location>
        <begin position="114"/>
        <end position="123"/>
    </location>
</feature>
<dbReference type="EMBL" id="JBIAPK010000003">
    <property type="protein sequence ID" value="MFF3339463.1"/>
    <property type="molecule type" value="Genomic_DNA"/>
</dbReference>
<evidence type="ECO:0000313" key="4">
    <source>
        <dbReference type="Proteomes" id="UP001601976"/>
    </source>
</evidence>
<evidence type="ECO:0000256" key="1">
    <source>
        <dbReference type="SAM" id="MobiDB-lite"/>
    </source>
</evidence>
<dbReference type="Proteomes" id="UP001601976">
    <property type="component" value="Unassembled WGS sequence"/>
</dbReference>
<comment type="caution">
    <text evidence="3">The sequence shown here is derived from an EMBL/GenBank/DDBJ whole genome shotgun (WGS) entry which is preliminary data.</text>
</comment>
<feature type="region of interest" description="Disordered" evidence="1">
    <location>
        <begin position="1"/>
        <end position="58"/>
    </location>
</feature>
<name>A0ABW6RD64_9ACTN</name>
<evidence type="ECO:0000313" key="3">
    <source>
        <dbReference type="EMBL" id="MFF3339463.1"/>
    </source>
</evidence>
<feature type="compositionally biased region" description="Basic and acidic residues" evidence="1">
    <location>
        <begin position="164"/>
        <end position="174"/>
    </location>
</feature>
<protein>
    <submittedName>
        <fullName evidence="3">Uncharacterized protein</fullName>
    </submittedName>
</protein>
<feature type="compositionally biased region" description="Low complexity" evidence="1">
    <location>
        <begin position="7"/>
        <end position="29"/>
    </location>
</feature>
<keyword evidence="4" id="KW-1185">Reference proteome</keyword>
<feature type="compositionally biased region" description="Low complexity" evidence="1">
    <location>
        <begin position="148"/>
        <end position="163"/>
    </location>
</feature>
<keyword evidence="2" id="KW-0472">Membrane</keyword>
<evidence type="ECO:0000256" key="2">
    <source>
        <dbReference type="SAM" id="Phobius"/>
    </source>
</evidence>
<gene>
    <name evidence="3" type="ORF">ACFYWW_12135</name>
</gene>